<proteinExistence type="predicted"/>
<feature type="transmembrane region" description="Helical" evidence="1">
    <location>
        <begin position="44"/>
        <end position="60"/>
    </location>
</feature>
<reference evidence="3" key="1">
    <citation type="submission" date="2018-01" db="EMBL/GenBank/DDBJ databases">
        <title>An insight into the sialome of Amazonian anophelines.</title>
        <authorList>
            <person name="Ribeiro J.M."/>
            <person name="Scarpassa V."/>
            <person name="Calvo E."/>
        </authorList>
    </citation>
    <scope>NUCLEOTIDE SEQUENCE</scope>
</reference>
<feature type="chain" id="PRO_5014869714" description="Secreted protein" evidence="2">
    <location>
        <begin position="23"/>
        <end position="77"/>
    </location>
</feature>
<feature type="signal peptide" evidence="2">
    <location>
        <begin position="1"/>
        <end position="22"/>
    </location>
</feature>
<organism evidence="3">
    <name type="scientific">Anopheles darlingi</name>
    <name type="common">Mosquito</name>
    <dbReference type="NCBI Taxonomy" id="43151"/>
    <lineage>
        <taxon>Eukaryota</taxon>
        <taxon>Metazoa</taxon>
        <taxon>Ecdysozoa</taxon>
        <taxon>Arthropoda</taxon>
        <taxon>Hexapoda</taxon>
        <taxon>Insecta</taxon>
        <taxon>Pterygota</taxon>
        <taxon>Neoptera</taxon>
        <taxon>Endopterygota</taxon>
        <taxon>Diptera</taxon>
        <taxon>Nematocera</taxon>
        <taxon>Culicoidea</taxon>
        <taxon>Culicidae</taxon>
        <taxon>Anophelinae</taxon>
        <taxon>Anopheles</taxon>
    </lineage>
</organism>
<keyword evidence="1" id="KW-0472">Membrane</keyword>
<sequence length="77" mass="8973">MITMRMMRMMMMMLMMLNVSLALHTRHRTQQAASKQATERARKSSSLSYVLFLLVYYRIIGRSASRASSLLYFSLCV</sequence>
<keyword evidence="1" id="KW-0812">Transmembrane</keyword>
<protein>
    <recommendedName>
        <fullName evidence="4">Secreted protein</fullName>
    </recommendedName>
</protein>
<evidence type="ECO:0000313" key="3">
    <source>
        <dbReference type="EMBL" id="MBW75507.1"/>
    </source>
</evidence>
<keyword evidence="1" id="KW-1133">Transmembrane helix</keyword>
<evidence type="ECO:0000256" key="2">
    <source>
        <dbReference type="SAM" id="SignalP"/>
    </source>
</evidence>
<evidence type="ECO:0000256" key="1">
    <source>
        <dbReference type="SAM" id="Phobius"/>
    </source>
</evidence>
<dbReference type="AlphaFoldDB" id="A0A2M4DD67"/>
<evidence type="ECO:0008006" key="4">
    <source>
        <dbReference type="Google" id="ProtNLM"/>
    </source>
</evidence>
<name>A0A2M4DD67_ANODA</name>
<keyword evidence="2" id="KW-0732">Signal</keyword>
<dbReference type="EMBL" id="GGFL01011329">
    <property type="protein sequence ID" value="MBW75507.1"/>
    <property type="molecule type" value="Transcribed_RNA"/>
</dbReference>
<accession>A0A2M4DD67</accession>